<proteinExistence type="predicted"/>
<dbReference type="AlphaFoldDB" id="A0A5C6C8V8"/>
<dbReference type="Proteomes" id="UP000319908">
    <property type="component" value="Unassembled WGS sequence"/>
</dbReference>
<accession>A0A5C6C8V8</accession>
<keyword evidence="2" id="KW-1185">Reference proteome</keyword>
<gene>
    <name evidence="1" type="ORF">Poly21_20140</name>
</gene>
<reference evidence="1 2" key="1">
    <citation type="journal article" date="2020" name="Antonie Van Leeuwenhoek">
        <title>Rhodopirellula heiligendammensis sp. nov., Rhodopirellula pilleata sp. nov., and Rhodopirellula solitaria sp. nov. isolated from natural or artificial marine surfaces in Northern Germany and California, USA, and emended description of the genus Rhodopirellula.</title>
        <authorList>
            <person name="Kallscheuer N."/>
            <person name="Wiegand S."/>
            <person name="Jogler M."/>
            <person name="Boedeker C."/>
            <person name="Peeters S.H."/>
            <person name="Rast P."/>
            <person name="Heuer A."/>
            <person name="Jetten M.S.M."/>
            <person name="Rohde M."/>
            <person name="Jogler C."/>
        </authorList>
    </citation>
    <scope>NUCLEOTIDE SEQUENCE [LARGE SCALE GENOMIC DNA]</scope>
    <source>
        <strain evidence="1 2">Poly21</strain>
    </source>
</reference>
<comment type="caution">
    <text evidence="1">The sequence shown here is derived from an EMBL/GenBank/DDBJ whole genome shotgun (WGS) entry which is preliminary data.</text>
</comment>
<evidence type="ECO:0000313" key="1">
    <source>
        <dbReference type="EMBL" id="TWU19836.1"/>
    </source>
</evidence>
<dbReference type="EMBL" id="SJPU01000001">
    <property type="protein sequence ID" value="TWU19836.1"/>
    <property type="molecule type" value="Genomic_DNA"/>
</dbReference>
<evidence type="ECO:0000313" key="2">
    <source>
        <dbReference type="Proteomes" id="UP000319908"/>
    </source>
</evidence>
<sequence>MVKVLQERDGLAVQVVQWKLLGLFQIAHYAARITLNERRPGARRFHDDGSVRIPGLLPEINCCGEAARIAIVDGDRNTVACDAFPILRPEVSFDDSGRRKPWCERTIVHKETRASGISTNANLSAGVTATHGVSLWHIA</sequence>
<organism evidence="1 2">
    <name type="scientific">Allorhodopirellula heiligendammensis</name>
    <dbReference type="NCBI Taxonomy" id="2714739"/>
    <lineage>
        <taxon>Bacteria</taxon>
        <taxon>Pseudomonadati</taxon>
        <taxon>Planctomycetota</taxon>
        <taxon>Planctomycetia</taxon>
        <taxon>Pirellulales</taxon>
        <taxon>Pirellulaceae</taxon>
        <taxon>Allorhodopirellula</taxon>
    </lineage>
</organism>
<protein>
    <submittedName>
        <fullName evidence="1">Uncharacterized protein</fullName>
    </submittedName>
</protein>
<name>A0A5C6C8V8_9BACT</name>